<dbReference type="InterPro" id="IPR058625">
    <property type="entry name" value="MdtA-like_BSH"/>
</dbReference>
<reference evidence="12 13" key="1">
    <citation type="submission" date="2019-07" db="EMBL/GenBank/DDBJ databases">
        <title>Ln-dependent methylotrophs.</title>
        <authorList>
            <person name="Tani A."/>
        </authorList>
    </citation>
    <scope>NUCLEOTIDE SEQUENCE [LARGE SCALE GENOMIC DNA]</scope>
    <source>
        <strain evidence="12 13">SM89A</strain>
    </source>
</reference>
<dbReference type="InterPro" id="IPR058624">
    <property type="entry name" value="MdtA-like_HH"/>
</dbReference>
<keyword evidence="7" id="KW-1133">Transmembrane helix</keyword>
<dbReference type="Pfam" id="PF25967">
    <property type="entry name" value="RND-MFP_C"/>
    <property type="match status" value="1"/>
</dbReference>
<dbReference type="EMBL" id="VJMF01000034">
    <property type="protein sequence ID" value="TRL35074.1"/>
    <property type="molecule type" value="Genomic_DNA"/>
</dbReference>
<feature type="domain" description="Multidrug resistance protein MdtA-like barrel-sandwich hybrid" evidence="9">
    <location>
        <begin position="116"/>
        <end position="257"/>
    </location>
</feature>
<evidence type="ECO:0000259" key="9">
    <source>
        <dbReference type="Pfam" id="PF25917"/>
    </source>
</evidence>
<sequence length="421" mass="45590">MEWRRADPNARRAIFISLSSRKMSVDPAAGASLRTEDEASSTDVDGFSRRRRLARKLAIMLPIAIGFAWVASMSSDGVQPAREAAPAPVPVGAASATKGDVRVTLAALGTVKPLATVSVKTQISGRLTQIGFEEGQMVKEGDFLAEIDPRPYRHALRQAEGQLMRDRALLENARLDRERYQRLVKQSSISRQQLDTQESLVRQYEGVVEIDEGNVANAALNLEYCRIAAPVSGRVGLRQVDLGNYVQAGGESIVVLTKLQPITVVFPLAEDHLPEVLKRVEAGSKLTVAVYDRSGRKLIAEGTLASVDSQVDPATGTVKFKAQLDNRDSSLFPNQFVNVRLLVDTLRDVTLIPSEGVQYGPNGAFAFVLSEDDKAIARPIELGPAEKGTTAVLSGLEPGERLVIAGSDRLRDGAKVKAIEK</sequence>
<evidence type="ECO:0000259" key="10">
    <source>
        <dbReference type="Pfam" id="PF25944"/>
    </source>
</evidence>
<dbReference type="PANTHER" id="PTHR30469:SF12">
    <property type="entry name" value="MULTIDRUG RESISTANCE PROTEIN MDTA"/>
    <property type="match status" value="1"/>
</dbReference>
<evidence type="ECO:0000256" key="4">
    <source>
        <dbReference type="ARBA" id="ARBA00022475"/>
    </source>
</evidence>
<name>A0A549SZM5_METSR</name>
<dbReference type="GO" id="GO:0015562">
    <property type="term" value="F:efflux transmembrane transporter activity"/>
    <property type="evidence" value="ECO:0007669"/>
    <property type="project" value="TreeGrafter"/>
</dbReference>
<dbReference type="InterPro" id="IPR006143">
    <property type="entry name" value="RND_pump_MFP"/>
</dbReference>
<dbReference type="PANTHER" id="PTHR30469">
    <property type="entry name" value="MULTIDRUG RESISTANCE PROTEIN MDTA"/>
    <property type="match status" value="1"/>
</dbReference>
<evidence type="ECO:0000313" key="12">
    <source>
        <dbReference type="EMBL" id="TRL35074.1"/>
    </source>
</evidence>
<feature type="domain" description="Multidrug resistance protein MdtA-like alpha-helical hairpin" evidence="8">
    <location>
        <begin position="156"/>
        <end position="224"/>
    </location>
</feature>
<evidence type="ECO:0000259" key="8">
    <source>
        <dbReference type="Pfam" id="PF25876"/>
    </source>
</evidence>
<evidence type="ECO:0000256" key="2">
    <source>
        <dbReference type="ARBA" id="ARBA00009477"/>
    </source>
</evidence>
<dbReference type="Pfam" id="PF25876">
    <property type="entry name" value="HH_MFP_RND"/>
    <property type="match status" value="1"/>
</dbReference>
<evidence type="ECO:0000256" key="1">
    <source>
        <dbReference type="ARBA" id="ARBA00004236"/>
    </source>
</evidence>
<evidence type="ECO:0000256" key="6">
    <source>
        <dbReference type="ARBA" id="ARBA00023136"/>
    </source>
</evidence>
<dbReference type="InterPro" id="IPR058627">
    <property type="entry name" value="MdtA-like_C"/>
</dbReference>
<dbReference type="AlphaFoldDB" id="A0A549SZM5"/>
<dbReference type="Gene3D" id="2.40.30.170">
    <property type="match status" value="1"/>
</dbReference>
<dbReference type="Pfam" id="PF25944">
    <property type="entry name" value="Beta-barrel_RND"/>
    <property type="match status" value="1"/>
</dbReference>
<comment type="subcellular location">
    <subcellularLocation>
        <location evidence="1">Cell membrane</location>
    </subcellularLocation>
</comment>
<evidence type="ECO:0000256" key="3">
    <source>
        <dbReference type="ARBA" id="ARBA00022448"/>
    </source>
</evidence>
<feature type="transmembrane region" description="Helical" evidence="7">
    <location>
        <begin position="57"/>
        <end position="74"/>
    </location>
</feature>
<organism evidence="12 13">
    <name type="scientific">Methylosinus sporium</name>
    <dbReference type="NCBI Taxonomy" id="428"/>
    <lineage>
        <taxon>Bacteria</taxon>
        <taxon>Pseudomonadati</taxon>
        <taxon>Pseudomonadota</taxon>
        <taxon>Alphaproteobacteria</taxon>
        <taxon>Hyphomicrobiales</taxon>
        <taxon>Methylocystaceae</taxon>
        <taxon>Methylosinus</taxon>
    </lineage>
</organism>
<dbReference type="Gene3D" id="2.40.50.100">
    <property type="match status" value="1"/>
</dbReference>
<comment type="similarity">
    <text evidence="2">Belongs to the membrane fusion protein (MFP) (TC 8.A.1) family.</text>
</comment>
<keyword evidence="7" id="KW-0812">Transmembrane</keyword>
<protein>
    <submittedName>
        <fullName evidence="12">MdtA/MuxA family multidrug efflux RND transporter periplasmic adaptor subunit</fullName>
    </submittedName>
</protein>
<keyword evidence="6 7" id="KW-0472">Membrane</keyword>
<comment type="caution">
    <text evidence="12">The sequence shown here is derived from an EMBL/GenBank/DDBJ whole genome shotgun (WGS) entry which is preliminary data.</text>
</comment>
<proteinExistence type="inferred from homology"/>
<feature type="domain" description="Multidrug resistance protein MdtA-like beta-barrel" evidence="10">
    <location>
        <begin position="261"/>
        <end position="345"/>
    </location>
</feature>
<dbReference type="InterPro" id="IPR058626">
    <property type="entry name" value="MdtA-like_b-barrel"/>
</dbReference>
<dbReference type="NCBIfam" id="NF008589">
    <property type="entry name" value="PRK11556.1"/>
    <property type="match status" value="1"/>
</dbReference>
<dbReference type="Gene3D" id="1.10.287.470">
    <property type="entry name" value="Helix hairpin bin"/>
    <property type="match status" value="1"/>
</dbReference>
<evidence type="ECO:0000256" key="7">
    <source>
        <dbReference type="SAM" id="Phobius"/>
    </source>
</evidence>
<feature type="domain" description="Multidrug resistance protein MdtA-like C-terminal permuted SH3" evidence="11">
    <location>
        <begin position="349"/>
        <end position="409"/>
    </location>
</feature>
<keyword evidence="4" id="KW-1003">Cell membrane</keyword>
<dbReference type="GO" id="GO:1990281">
    <property type="term" value="C:efflux pump complex"/>
    <property type="evidence" value="ECO:0007669"/>
    <property type="project" value="TreeGrafter"/>
</dbReference>
<evidence type="ECO:0000259" key="11">
    <source>
        <dbReference type="Pfam" id="PF25967"/>
    </source>
</evidence>
<dbReference type="Gene3D" id="2.40.420.20">
    <property type="match status" value="1"/>
</dbReference>
<accession>A0A549SZM5</accession>
<evidence type="ECO:0000256" key="5">
    <source>
        <dbReference type="ARBA" id="ARBA00022519"/>
    </source>
</evidence>
<keyword evidence="5" id="KW-0997">Cell inner membrane</keyword>
<evidence type="ECO:0000313" key="13">
    <source>
        <dbReference type="Proteomes" id="UP000316781"/>
    </source>
</evidence>
<gene>
    <name evidence="12" type="ORF">FM996_08550</name>
</gene>
<dbReference type="SUPFAM" id="SSF111369">
    <property type="entry name" value="HlyD-like secretion proteins"/>
    <property type="match status" value="1"/>
</dbReference>
<dbReference type="Proteomes" id="UP000316781">
    <property type="component" value="Unassembled WGS sequence"/>
</dbReference>
<dbReference type="Pfam" id="PF25917">
    <property type="entry name" value="BSH_RND"/>
    <property type="match status" value="1"/>
</dbReference>
<dbReference type="NCBIfam" id="TIGR01730">
    <property type="entry name" value="RND_mfp"/>
    <property type="match status" value="1"/>
</dbReference>
<keyword evidence="3" id="KW-0813">Transport</keyword>